<evidence type="ECO:0000313" key="1">
    <source>
        <dbReference type="EMBL" id="TDE05359.1"/>
    </source>
</evidence>
<gene>
    <name evidence="1" type="ORF">E0F98_04390</name>
</gene>
<protein>
    <recommendedName>
        <fullName evidence="3">Cupin</fullName>
    </recommendedName>
</protein>
<reference evidence="1 2" key="1">
    <citation type="submission" date="2019-03" db="EMBL/GenBank/DDBJ databases">
        <title>Flavobacterium TSA-D2 sp. nov., isolated from arctic soil.</title>
        <authorList>
            <person name="Chaudhary D.K."/>
        </authorList>
    </citation>
    <scope>NUCLEOTIDE SEQUENCE [LARGE SCALE GENOMIC DNA]</scope>
    <source>
        <strain evidence="1 2">TSA-D2</strain>
    </source>
</reference>
<dbReference type="Gene3D" id="2.60.120.10">
    <property type="entry name" value="Jelly Rolls"/>
    <property type="match status" value="1"/>
</dbReference>
<sequence>MKVYQLAYPKPEENYLKEIVEINDKTILKMGTCFFKAGSRLPEIGLKANSENEISIIMEGSLKAISETGERIIQAGEILQFKPNEMQAGEFLEDCKIIWILME</sequence>
<dbReference type="InterPro" id="IPR014710">
    <property type="entry name" value="RmlC-like_jellyroll"/>
</dbReference>
<dbReference type="InterPro" id="IPR011051">
    <property type="entry name" value="RmlC_Cupin_sf"/>
</dbReference>
<evidence type="ECO:0000313" key="2">
    <source>
        <dbReference type="Proteomes" id="UP000294597"/>
    </source>
</evidence>
<proteinExistence type="predicted"/>
<dbReference type="Proteomes" id="UP000294597">
    <property type="component" value="Unassembled WGS sequence"/>
</dbReference>
<dbReference type="RefSeq" id="WP_132109401.1">
    <property type="nucleotide sequence ID" value="NZ_SMFO01000002.1"/>
</dbReference>
<dbReference type="AlphaFoldDB" id="A0A4R5CX33"/>
<keyword evidence="2" id="KW-1185">Reference proteome</keyword>
<name>A0A4R5CX33_9FLAO</name>
<comment type="caution">
    <text evidence="1">The sequence shown here is derived from an EMBL/GenBank/DDBJ whole genome shotgun (WGS) entry which is preliminary data.</text>
</comment>
<organism evidence="1 2">
    <name type="scientific">Flavobacterium hiemivividum</name>
    <dbReference type="NCBI Taxonomy" id="2541734"/>
    <lineage>
        <taxon>Bacteria</taxon>
        <taxon>Pseudomonadati</taxon>
        <taxon>Bacteroidota</taxon>
        <taxon>Flavobacteriia</taxon>
        <taxon>Flavobacteriales</taxon>
        <taxon>Flavobacteriaceae</taxon>
        <taxon>Flavobacterium</taxon>
    </lineage>
</organism>
<dbReference type="SUPFAM" id="SSF51182">
    <property type="entry name" value="RmlC-like cupins"/>
    <property type="match status" value="1"/>
</dbReference>
<dbReference type="EMBL" id="SMFO01000002">
    <property type="protein sequence ID" value="TDE05359.1"/>
    <property type="molecule type" value="Genomic_DNA"/>
</dbReference>
<evidence type="ECO:0008006" key="3">
    <source>
        <dbReference type="Google" id="ProtNLM"/>
    </source>
</evidence>
<accession>A0A4R5CX33</accession>